<dbReference type="Gene3D" id="1.10.645.10">
    <property type="entry name" value="Cytochrome-c3 Hydrogenase, chain B"/>
    <property type="match status" value="1"/>
</dbReference>
<evidence type="ECO:0000313" key="1">
    <source>
        <dbReference type="EMBL" id="BDQ37081.1"/>
    </source>
</evidence>
<dbReference type="InterPro" id="IPR029014">
    <property type="entry name" value="NiFe-Hase_large"/>
</dbReference>
<keyword evidence="2" id="KW-1185">Reference proteome</keyword>
<dbReference type="Pfam" id="PF00374">
    <property type="entry name" value="NiFeSe_Hases"/>
    <property type="match status" value="1"/>
</dbReference>
<gene>
    <name evidence="1" type="primary">hynA-1_1</name>
    <name evidence="1" type="ORF">SYK_14410</name>
</gene>
<dbReference type="RefSeq" id="WP_281762941.1">
    <property type="nucleotide sequence ID" value="NZ_AP026709.1"/>
</dbReference>
<sequence length="543" mass="59557">MTDSIAIQTAEPVVGPDVHAQEIVQCQGNAFVTRIRLVDGRVDEAWSTGRMMRNMNMLLRGELDERGRPGFVSQAHCLCNDGHALAAIRAVEDLAGVGLPDSAILVRKLVQSMRCMQEHLLHFYQFHFSDWVSLEAALRVDPAKAASMASLPGEDTAYFRSVQDQLRLMVEDRSTTSSYTEDEGRYQGPDALHLLLHGHALASIQIGASLQAALGLLECGPKGFKAYRIGGLPDDLDLSTATLEQLGMILEECREFIGTIFPADLARLARVYSPWTELGRGSSFLTWDGAVACGLLVAGGGLPWRLLQPDSAVIREECEPDWNHEDSHRYRLFAGRSEPLFRWGDGNYFWLSAPRHGNSACEVGPLARVMGGLLNGQGGMEQIVSRVLDDGGLSLEALNSTMGRVLSRGIEASVLMDSILEGVDELECTLVDEGRHNVDFTLPTAGIGVGRVEVPRGTLTHTIRWGQGRIMSHDYLIPSLWNFSPRDARGELGPLERALRGTPVINPDSPVEILRTLHEFDPCNTCHVVIENRDTGRTTLTTA</sequence>
<dbReference type="EMBL" id="AP026709">
    <property type="protein sequence ID" value="BDQ37081.1"/>
    <property type="molecule type" value="Genomic_DNA"/>
</dbReference>
<dbReference type="SUPFAM" id="SSF56762">
    <property type="entry name" value="HydB/Nqo4-like"/>
    <property type="match status" value="1"/>
</dbReference>
<dbReference type="PANTHER" id="PTHR42958:SF2">
    <property type="entry name" value="UPTAKE HYDROGENASE LARGE SUBUNIT"/>
    <property type="match status" value="1"/>
</dbReference>
<dbReference type="Proteomes" id="UP001317742">
    <property type="component" value="Chromosome"/>
</dbReference>
<dbReference type="InterPro" id="IPR050867">
    <property type="entry name" value="NiFe/NiFeSe_hydrgnase_LSU"/>
</dbReference>
<name>A0ABN6S511_9BACT</name>
<protein>
    <submittedName>
        <fullName evidence="1">Hydrogenase 2 large subunit</fullName>
    </submittedName>
</protein>
<reference evidence="1 2" key="1">
    <citation type="submission" date="2022-08" db="EMBL/GenBank/DDBJ databases">
        <title>Genome Sequence of the sulphate-reducing bacterium, Pseudodesulfovibrio sp. SYK.</title>
        <authorList>
            <person name="Kondo R."/>
            <person name="Kataoka T."/>
        </authorList>
    </citation>
    <scope>NUCLEOTIDE SEQUENCE [LARGE SCALE GENOMIC DNA]</scope>
    <source>
        <strain evidence="1 2">SYK</strain>
    </source>
</reference>
<accession>A0ABN6S511</accession>
<evidence type="ECO:0000313" key="2">
    <source>
        <dbReference type="Proteomes" id="UP001317742"/>
    </source>
</evidence>
<dbReference type="InterPro" id="IPR001501">
    <property type="entry name" value="Ni-dep_hyd_lsu"/>
</dbReference>
<proteinExistence type="predicted"/>
<dbReference type="PANTHER" id="PTHR42958">
    <property type="entry name" value="HYDROGENASE-2 LARGE CHAIN"/>
    <property type="match status" value="1"/>
</dbReference>
<organism evidence="1 2">
    <name type="scientific">Pseudodesulfovibrio nedwellii</name>
    <dbReference type="NCBI Taxonomy" id="2973072"/>
    <lineage>
        <taxon>Bacteria</taxon>
        <taxon>Pseudomonadati</taxon>
        <taxon>Thermodesulfobacteriota</taxon>
        <taxon>Desulfovibrionia</taxon>
        <taxon>Desulfovibrionales</taxon>
        <taxon>Desulfovibrionaceae</taxon>
    </lineage>
</organism>